<gene>
    <name evidence="1" type="ORF">QQ008_30385</name>
</gene>
<comment type="caution">
    <text evidence="1">The sequence shown here is derived from an EMBL/GenBank/DDBJ whole genome shotgun (WGS) entry which is preliminary data.</text>
</comment>
<dbReference type="EMBL" id="JAUJEA010000034">
    <property type="protein sequence ID" value="MDN5205727.1"/>
    <property type="molecule type" value="Genomic_DNA"/>
</dbReference>
<proteinExistence type="predicted"/>
<reference evidence="1" key="1">
    <citation type="submission" date="2023-06" db="EMBL/GenBank/DDBJ databases">
        <title>Genomic of Parafulvivirga corallium.</title>
        <authorList>
            <person name="Wang G."/>
        </authorList>
    </citation>
    <scope>NUCLEOTIDE SEQUENCE</scope>
    <source>
        <strain evidence="1">BMA10</strain>
    </source>
</reference>
<sequence>QDIVLGYYNEGSLYPLRGRECSSTQMPFIKKKFPTYNAFGKATLEEVYGADKMEDALHYQAHTFATTYYENKAGKFEPKVLDNLVQLSSVNVILTDDYNGDGHLDLLMAGNMYGSEVETPRNDASYGMIMTGDGNGDFQSLMPFESGLHITGEVREAGKIVLAGQQQ</sequence>
<dbReference type="InterPro" id="IPR028994">
    <property type="entry name" value="Integrin_alpha_N"/>
</dbReference>
<name>A0ABT8L0N6_9BACT</name>
<feature type="non-terminal residue" evidence="1">
    <location>
        <position position="1"/>
    </location>
</feature>
<feature type="non-terminal residue" evidence="1">
    <location>
        <position position="167"/>
    </location>
</feature>
<organism evidence="1 2">
    <name type="scientific">Splendidivirga corallicola</name>
    <dbReference type="NCBI Taxonomy" id="3051826"/>
    <lineage>
        <taxon>Bacteria</taxon>
        <taxon>Pseudomonadati</taxon>
        <taxon>Bacteroidota</taxon>
        <taxon>Cytophagia</taxon>
        <taxon>Cytophagales</taxon>
        <taxon>Splendidivirgaceae</taxon>
        <taxon>Splendidivirga</taxon>
    </lineage>
</organism>
<dbReference type="Proteomes" id="UP001172082">
    <property type="component" value="Unassembled WGS sequence"/>
</dbReference>
<evidence type="ECO:0000313" key="2">
    <source>
        <dbReference type="Proteomes" id="UP001172082"/>
    </source>
</evidence>
<protein>
    <recommendedName>
        <fullName evidence="3">VCBS repeat-containing protein</fullName>
    </recommendedName>
</protein>
<evidence type="ECO:0008006" key="3">
    <source>
        <dbReference type="Google" id="ProtNLM"/>
    </source>
</evidence>
<accession>A0ABT8L0N6</accession>
<keyword evidence="2" id="KW-1185">Reference proteome</keyword>
<dbReference type="SUPFAM" id="SSF69318">
    <property type="entry name" value="Integrin alpha N-terminal domain"/>
    <property type="match status" value="1"/>
</dbReference>
<evidence type="ECO:0000313" key="1">
    <source>
        <dbReference type="EMBL" id="MDN5205727.1"/>
    </source>
</evidence>